<name>A0ABQ0WLS0_9LACO</name>
<dbReference type="Proteomes" id="UP000321691">
    <property type="component" value="Unassembled WGS sequence"/>
</dbReference>
<dbReference type="RefSeq" id="WP_056963149.1">
    <property type="nucleotide sequence ID" value="NZ_BJZI01000003.1"/>
</dbReference>
<evidence type="ECO:0000313" key="1">
    <source>
        <dbReference type="EMBL" id="GEO65749.1"/>
    </source>
</evidence>
<proteinExistence type="predicted"/>
<accession>A0ABQ0WLS0</accession>
<keyword evidence="2" id="KW-1185">Reference proteome</keyword>
<protein>
    <submittedName>
        <fullName evidence="1">Uncharacterized protein</fullName>
    </submittedName>
</protein>
<gene>
    <name evidence="1" type="ORF">LSP04_01680</name>
</gene>
<reference evidence="1 2" key="1">
    <citation type="submission" date="2019-07" db="EMBL/GenBank/DDBJ databases">
        <title>Whole genome shotgun sequence of Lactobacillus spicheri NBRC 107155.</title>
        <authorList>
            <person name="Hosoyama A."/>
            <person name="Uohara A."/>
            <person name="Ohji S."/>
            <person name="Ichikawa N."/>
        </authorList>
    </citation>
    <scope>NUCLEOTIDE SEQUENCE [LARGE SCALE GENOMIC DNA]</scope>
    <source>
        <strain evidence="1 2">NBRC 107155</strain>
    </source>
</reference>
<sequence>MSDKEDNVTARNLEEMAAIVVQYATMLLDEAMKVTAMDKLDVDQITHILNVVSEGLENSTYDMDEYSLYLLGRPNQWGGNYK</sequence>
<comment type="caution">
    <text evidence="1">The sequence shown here is derived from an EMBL/GenBank/DDBJ whole genome shotgun (WGS) entry which is preliminary data.</text>
</comment>
<dbReference type="EMBL" id="BJZI01000003">
    <property type="protein sequence ID" value="GEO65749.1"/>
    <property type="molecule type" value="Genomic_DNA"/>
</dbReference>
<organism evidence="1 2">
    <name type="scientific">Levilactobacillus spicheri</name>
    <dbReference type="NCBI Taxonomy" id="216463"/>
    <lineage>
        <taxon>Bacteria</taxon>
        <taxon>Bacillati</taxon>
        <taxon>Bacillota</taxon>
        <taxon>Bacilli</taxon>
        <taxon>Lactobacillales</taxon>
        <taxon>Lactobacillaceae</taxon>
        <taxon>Levilactobacillus</taxon>
    </lineage>
</organism>
<evidence type="ECO:0000313" key="2">
    <source>
        <dbReference type="Proteomes" id="UP000321691"/>
    </source>
</evidence>